<dbReference type="KEGG" id="pda:103715147"/>
<dbReference type="SMART" id="SM00271">
    <property type="entry name" value="DnaJ"/>
    <property type="match status" value="1"/>
</dbReference>
<dbReference type="Gene3D" id="1.10.287.110">
    <property type="entry name" value="DnaJ domain"/>
    <property type="match status" value="1"/>
</dbReference>
<dbReference type="Proteomes" id="UP000228380">
    <property type="component" value="Chromosome 11"/>
</dbReference>
<dbReference type="SUPFAM" id="SSF46565">
    <property type="entry name" value="Chaperone J-domain"/>
    <property type="match status" value="1"/>
</dbReference>
<dbReference type="InterPro" id="IPR018253">
    <property type="entry name" value="DnaJ_domain_CS"/>
</dbReference>
<evidence type="ECO:0000313" key="2">
    <source>
        <dbReference type="Proteomes" id="UP000228380"/>
    </source>
</evidence>
<dbReference type="PANTHER" id="PTHR44743:SF10">
    <property type="entry name" value="J DOMAIN-CONTAINING PROTEIN"/>
    <property type="match status" value="1"/>
</dbReference>
<gene>
    <name evidence="3" type="primary">LOC103715147</name>
</gene>
<feature type="domain" description="J" evidence="1">
    <location>
        <begin position="12"/>
        <end position="81"/>
    </location>
</feature>
<organism evidence="2 3">
    <name type="scientific">Phoenix dactylifera</name>
    <name type="common">Date palm</name>
    <dbReference type="NCBI Taxonomy" id="42345"/>
    <lineage>
        <taxon>Eukaryota</taxon>
        <taxon>Viridiplantae</taxon>
        <taxon>Streptophyta</taxon>
        <taxon>Embryophyta</taxon>
        <taxon>Tracheophyta</taxon>
        <taxon>Spermatophyta</taxon>
        <taxon>Magnoliopsida</taxon>
        <taxon>Liliopsida</taxon>
        <taxon>Arecaceae</taxon>
        <taxon>Coryphoideae</taxon>
        <taxon>Phoeniceae</taxon>
        <taxon>Phoenix</taxon>
    </lineage>
</organism>
<dbReference type="CDD" id="cd06257">
    <property type="entry name" value="DnaJ"/>
    <property type="match status" value="1"/>
</dbReference>
<dbReference type="PROSITE" id="PS50076">
    <property type="entry name" value="DNAJ_2"/>
    <property type="match status" value="1"/>
</dbReference>
<keyword evidence="2" id="KW-1185">Reference proteome</keyword>
<dbReference type="GeneID" id="103715147"/>
<dbReference type="AlphaFoldDB" id="A0A8B7CK46"/>
<reference evidence="2" key="1">
    <citation type="journal article" date="2019" name="Nat. Commun.">
        <title>Genome-wide association mapping of date palm fruit traits.</title>
        <authorList>
            <person name="Hazzouri K.M."/>
            <person name="Gros-Balthazard M."/>
            <person name="Flowers J.M."/>
            <person name="Copetti D."/>
            <person name="Lemansour A."/>
            <person name="Lebrun M."/>
            <person name="Masmoudi K."/>
            <person name="Ferrand S."/>
            <person name="Dhar M.I."/>
            <person name="Fresquez Z.A."/>
            <person name="Rosas U."/>
            <person name="Zhang J."/>
            <person name="Talag J."/>
            <person name="Lee S."/>
            <person name="Kudrna D."/>
            <person name="Powell R.F."/>
            <person name="Leitch I.J."/>
            <person name="Krueger R.R."/>
            <person name="Wing R.A."/>
            <person name="Amiri K.M.A."/>
            <person name="Purugganan M.D."/>
        </authorList>
    </citation>
    <scope>NUCLEOTIDE SEQUENCE [LARGE SCALE GENOMIC DNA]</scope>
    <source>
        <strain evidence="2">cv. Khalas</strain>
    </source>
</reference>
<evidence type="ECO:0000313" key="3">
    <source>
        <dbReference type="RefSeq" id="XP_008800907.1"/>
    </source>
</evidence>
<accession>A0A8B7CK46</accession>
<protein>
    <submittedName>
        <fullName evidence="3">DnaJ homolog subfamily B member 3-like</fullName>
    </submittedName>
</protein>
<evidence type="ECO:0000259" key="1">
    <source>
        <dbReference type="PROSITE" id="PS50076"/>
    </source>
</evidence>
<dbReference type="InterPro" id="IPR036869">
    <property type="entry name" value="J_dom_sf"/>
</dbReference>
<dbReference type="Pfam" id="PF00226">
    <property type="entry name" value="DnaJ"/>
    <property type="match status" value="1"/>
</dbReference>
<dbReference type="OrthoDB" id="10250354at2759"/>
<dbReference type="PROSITE" id="PS00636">
    <property type="entry name" value="DNAJ_1"/>
    <property type="match status" value="1"/>
</dbReference>
<dbReference type="RefSeq" id="XP_008800907.1">
    <property type="nucleotide sequence ID" value="XM_008802685.4"/>
</dbReference>
<sequence length="147" mass="17203">MGKEQCSGRPGSCYAVLGVRPDASAGEIRSAYRKLAMKWHPDKRGREPWLAEEANRRFQQIHEAYQVLSDEKRRTLYDAGLYDPVQDNEDEVEGFHDFVQEMLMLMRNVRREEKEHSLEELQQMLAEMARDFATPLSSPRWFDSPLI</sequence>
<dbReference type="PRINTS" id="PR00625">
    <property type="entry name" value="JDOMAIN"/>
</dbReference>
<dbReference type="GO" id="GO:0005783">
    <property type="term" value="C:endoplasmic reticulum"/>
    <property type="evidence" value="ECO:0007669"/>
    <property type="project" value="UniProtKB-ARBA"/>
</dbReference>
<reference evidence="3" key="2">
    <citation type="submission" date="2025-08" db="UniProtKB">
        <authorList>
            <consortium name="RefSeq"/>
        </authorList>
    </citation>
    <scope>IDENTIFICATION</scope>
    <source>
        <tissue evidence="3">Young leaves</tissue>
    </source>
</reference>
<name>A0A8B7CK46_PHODC</name>
<proteinExistence type="predicted"/>
<dbReference type="PANTHER" id="PTHR44743">
    <property type="entry name" value="PUTATIVE, EXPRESSED-RELATED"/>
    <property type="match status" value="1"/>
</dbReference>
<dbReference type="InterPro" id="IPR001623">
    <property type="entry name" value="DnaJ_domain"/>
</dbReference>